<gene>
    <name evidence="1" type="ORF">P167DRAFT_545551</name>
</gene>
<protein>
    <submittedName>
        <fullName evidence="1">Uncharacterized protein</fullName>
    </submittedName>
</protein>
<keyword evidence="2" id="KW-1185">Reference proteome</keyword>
<accession>A0A3N4KNY2</accession>
<dbReference type="Proteomes" id="UP000277580">
    <property type="component" value="Unassembled WGS sequence"/>
</dbReference>
<organism evidence="1 2">
    <name type="scientific">Morchella conica CCBAS932</name>
    <dbReference type="NCBI Taxonomy" id="1392247"/>
    <lineage>
        <taxon>Eukaryota</taxon>
        <taxon>Fungi</taxon>
        <taxon>Dikarya</taxon>
        <taxon>Ascomycota</taxon>
        <taxon>Pezizomycotina</taxon>
        <taxon>Pezizomycetes</taxon>
        <taxon>Pezizales</taxon>
        <taxon>Morchellaceae</taxon>
        <taxon>Morchella</taxon>
    </lineage>
</organism>
<dbReference type="InParanoid" id="A0A3N4KNY2"/>
<dbReference type="EMBL" id="ML119129">
    <property type="protein sequence ID" value="RPB12314.1"/>
    <property type="molecule type" value="Genomic_DNA"/>
</dbReference>
<sequence>MVGSTKLCPWKDWMDWEYDQEWRTESHYRHLHFLHEMYYEILRMANSHWNEEHGKIEHGADWRTVSDKWSVRDWYRWKLDEIQMIQWEIKLRKHILFMIYADRQRQMIRNLKYTLLLVERTSDNILWEDERFNEEGLDEARRLEIVGIGNNPRGRHQLDAGPLRGLLKTRKILRNMRLTIYTQRIYQKRAEVWKTTSNLVHVINLIRDSNHFYMYFLGYVHIPLYCYMKDQPQLQQRLWNINLALLTPKMTSSTQVPIKPNSPRPATRKVEKWSQMVEQVERTFDYMLNWNVEEYWADSRLQTLQSYGRDYQTEIERFNRNGLYETERLENIEIRDDPRETPARRNEAARALDYSKFLEGLIIEAEVEMRKHILRMIYAERELEVRRGLENY</sequence>
<evidence type="ECO:0000313" key="2">
    <source>
        <dbReference type="Proteomes" id="UP000277580"/>
    </source>
</evidence>
<reference evidence="1 2" key="1">
    <citation type="journal article" date="2018" name="Nat. Ecol. Evol.">
        <title>Pezizomycetes genomes reveal the molecular basis of ectomycorrhizal truffle lifestyle.</title>
        <authorList>
            <person name="Murat C."/>
            <person name="Payen T."/>
            <person name="Noel B."/>
            <person name="Kuo A."/>
            <person name="Morin E."/>
            <person name="Chen J."/>
            <person name="Kohler A."/>
            <person name="Krizsan K."/>
            <person name="Balestrini R."/>
            <person name="Da Silva C."/>
            <person name="Montanini B."/>
            <person name="Hainaut M."/>
            <person name="Levati E."/>
            <person name="Barry K.W."/>
            <person name="Belfiori B."/>
            <person name="Cichocki N."/>
            <person name="Clum A."/>
            <person name="Dockter R.B."/>
            <person name="Fauchery L."/>
            <person name="Guy J."/>
            <person name="Iotti M."/>
            <person name="Le Tacon F."/>
            <person name="Lindquist E.A."/>
            <person name="Lipzen A."/>
            <person name="Malagnac F."/>
            <person name="Mello A."/>
            <person name="Molinier V."/>
            <person name="Miyauchi S."/>
            <person name="Poulain J."/>
            <person name="Riccioni C."/>
            <person name="Rubini A."/>
            <person name="Sitrit Y."/>
            <person name="Splivallo R."/>
            <person name="Traeger S."/>
            <person name="Wang M."/>
            <person name="Zifcakova L."/>
            <person name="Wipf D."/>
            <person name="Zambonelli A."/>
            <person name="Paolocci F."/>
            <person name="Nowrousian M."/>
            <person name="Ottonello S."/>
            <person name="Baldrian P."/>
            <person name="Spatafora J.W."/>
            <person name="Henrissat B."/>
            <person name="Nagy L.G."/>
            <person name="Aury J.M."/>
            <person name="Wincker P."/>
            <person name="Grigoriev I.V."/>
            <person name="Bonfante P."/>
            <person name="Martin F.M."/>
        </authorList>
    </citation>
    <scope>NUCLEOTIDE SEQUENCE [LARGE SCALE GENOMIC DNA]</scope>
    <source>
        <strain evidence="1 2">CCBAS932</strain>
    </source>
</reference>
<dbReference type="AlphaFoldDB" id="A0A3N4KNY2"/>
<evidence type="ECO:0000313" key="1">
    <source>
        <dbReference type="EMBL" id="RPB12314.1"/>
    </source>
</evidence>
<name>A0A3N4KNY2_9PEZI</name>
<proteinExistence type="predicted"/>